<accession>A0ABS9ILS9</accession>
<feature type="domain" description="BT-3987-like N-terminal" evidence="2">
    <location>
        <begin position="31"/>
        <end position="164"/>
    </location>
</feature>
<evidence type="ECO:0000313" key="5">
    <source>
        <dbReference type="Proteomes" id="UP001200022"/>
    </source>
</evidence>
<comment type="caution">
    <text evidence="4">The sequence shown here is derived from an EMBL/GenBank/DDBJ whole genome shotgun (WGS) entry which is preliminary data.</text>
</comment>
<dbReference type="Gene3D" id="2.40.128.420">
    <property type="match status" value="1"/>
</dbReference>
<keyword evidence="5" id="KW-1185">Reference proteome</keyword>
<keyword evidence="1" id="KW-0732">Signal</keyword>
<dbReference type="Pfam" id="PF18620">
    <property type="entry name" value="DUF5627"/>
    <property type="match status" value="1"/>
</dbReference>
<feature type="chain" id="PRO_5045207681" evidence="1">
    <location>
        <begin position="18"/>
        <end position="383"/>
    </location>
</feature>
<dbReference type="Proteomes" id="UP001200022">
    <property type="component" value="Unassembled WGS sequence"/>
</dbReference>
<dbReference type="Pfam" id="PF08522">
    <property type="entry name" value="BT_3987-like_N"/>
    <property type="match status" value="1"/>
</dbReference>
<evidence type="ECO:0000313" key="4">
    <source>
        <dbReference type="EMBL" id="MCF7561566.1"/>
    </source>
</evidence>
<evidence type="ECO:0000259" key="3">
    <source>
        <dbReference type="Pfam" id="PF18620"/>
    </source>
</evidence>
<reference evidence="4 5" key="1">
    <citation type="submission" date="2022-01" db="EMBL/GenBank/DDBJ databases">
        <title>Draft genome sequence of Sabulilitoribacter multivorans KCTC 32326.</title>
        <authorList>
            <person name="Oh J.-S."/>
        </authorList>
    </citation>
    <scope>NUCLEOTIDE SEQUENCE [LARGE SCALE GENOMIC DNA]</scope>
    <source>
        <strain evidence="4 5">M-M16</strain>
    </source>
</reference>
<feature type="signal peptide" evidence="1">
    <location>
        <begin position="1"/>
        <end position="17"/>
    </location>
</feature>
<sequence>MKIKFLIILALAFSFMACENQENEFDDFGSTSVYFPFQTPVRTLILGEYDLGFNENDNNGRFEIGVVMSGVYENKIDRRVHFELAPELIDPVQLAGIGVDSVNVKVLPAAYYTIEQQSPVTIPSGSTKGRIPVQLEDAFFDDPLSFAEFGEVHYVIPLRITDYEELDSLLTGVPAEGVTNPIKVKADDWDQAPKDYTLYGIKFMNKYQGIYLRRGEDKIVGTSEKFTLATGITETTVIDTSTVYRAEFVVQDELTPVSTAGRNKAISTNLIRRAGIPSNSTVSLELTFNDNEEITITNADDESDIVITGSGRFLEDGDEWGGEKRDVIYLEYEYRDLEIVETLVFGQVRSRSTLDLMHTVKDTLVIRDRDVKFEEFILELRIP</sequence>
<gene>
    <name evidence="4" type="ORF">L3X39_13035</name>
</gene>
<evidence type="ECO:0000259" key="2">
    <source>
        <dbReference type="Pfam" id="PF08522"/>
    </source>
</evidence>
<name>A0ABS9ILS9_9FLAO</name>
<feature type="domain" description="DUF5627" evidence="3">
    <location>
        <begin position="206"/>
        <end position="370"/>
    </location>
</feature>
<dbReference type="Gene3D" id="2.60.40.1740">
    <property type="entry name" value="hypothetical protein (bacova_03559)"/>
    <property type="match status" value="1"/>
</dbReference>
<protein>
    <submittedName>
        <fullName evidence="4">DUF5627 domain-containing protein</fullName>
    </submittedName>
</protein>
<dbReference type="InterPro" id="IPR040580">
    <property type="entry name" value="DUF5627"/>
</dbReference>
<dbReference type="EMBL" id="JAKKDV010000006">
    <property type="protein sequence ID" value="MCF7561566.1"/>
    <property type="molecule type" value="Genomic_DNA"/>
</dbReference>
<dbReference type="InterPro" id="IPR013728">
    <property type="entry name" value="BT_3987-like_N"/>
</dbReference>
<evidence type="ECO:0000256" key="1">
    <source>
        <dbReference type="SAM" id="SignalP"/>
    </source>
</evidence>
<organism evidence="4 5">
    <name type="scientific">Flaviramulus multivorans</name>
    <dbReference type="NCBI Taxonomy" id="1304750"/>
    <lineage>
        <taxon>Bacteria</taxon>
        <taxon>Pseudomonadati</taxon>
        <taxon>Bacteroidota</taxon>
        <taxon>Flavobacteriia</taxon>
        <taxon>Flavobacteriales</taxon>
        <taxon>Flavobacteriaceae</taxon>
        <taxon>Flaviramulus</taxon>
    </lineage>
</organism>
<dbReference type="PROSITE" id="PS51257">
    <property type="entry name" value="PROKAR_LIPOPROTEIN"/>
    <property type="match status" value="1"/>
</dbReference>
<dbReference type="RefSeq" id="WP_379840352.1">
    <property type="nucleotide sequence ID" value="NZ_JBHTJE010000015.1"/>
</dbReference>
<proteinExistence type="predicted"/>